<sequence>MRDDHRVATTLGNADIHNLLAEAPARYGSDGALVADERQFVLILAADLESFRDILRRHAHVVAVDRAAKPLGHPSRIVASPIRKPSKRA</sequence>
<dbReference type="AlphaFoldDB" id="A0AA35WFR8"/>
<dbReference type="EMBL" id="CASHTH010001778">
    <property type="protein sequence ID" value="CAI8019838.1"/>
    <property type="molecule type" value="Genomic_DNA"/>
</dbReference>
<reference evidence="1" key="1">
    <citation type="submission" date="2023-03" db="EMBL/GenBank/DDBJ databases">
        <authorList>
            <person name="Steffen K."/>
            <person name="Cardenas P."/>
        </authorList>
    </citation>
    <scope>NUCLEOTIDE SEQUENCE</scope>
</reference>
<accession>A0AA35WFR8</accession>
<proteinExistence type="predicted"/>
<keyword evidence="2" id="KW-1185">Reference proteome</keyword>
<evidence type="ECO:0000313" key="1">
    <source>
        <dbReference type="EMBL" id="CAI8019838.1"/>
    </source>
</evidence>
<protein>
    <submittedName>
        <fullName evidence="1">Uncharacterized protein</fullName>
    </submittedName>
</protein>
<dbReference type="Proteomes" id="UP001174909">
    <property type="component" value="Unassembled WGS sequence"/>
</dbReference>
<evidence type="ECO:0000313" key="2">
    <source>
        <dbReference type="Proteomes" id="UP001174909"/>
    </source>
</evidence>
<gene>
    <name evidence="1" type="ORF">GBAR_LOCUS11889</name>
</gene>
<comment type="caution">
    <text evidence="1">The sequence shown here is derived from an EMBL/GenBank/DDBJ whole genome shotgun (WGS) entry which is preliminary data.</text>
</comment>
<name>A0AA35WFR8_GEOBA</name>
<organism evidence="1 2">
    <name type="scientific">Geodia barretti</name>
    <name type="common">Barrett's horny sponge</name>
    <dbReference type="NCBI Taxonomy" id="519541"/>
    <lineage>
        <taxon>Eukaryota</taxon>
        <taxon>Metazoa</taxon>
        <taxon>Porifera</taxon>
        <taxon>Demospongiae</taxon>
        <taxon>Heteroscleromorpha</taxon>
        <taxon>Tetractinellida</taxon>
        <taxon>Astrophorina</taxon>
        <taxon>Geodiidae</taxon>
        <taxon>Geodia</taxon>
    </lineage>
</organism>